<dbReference type="InterPro" id="IPR052061">
    <property type="entry name" value="PTE-AB_protein"/>
</dbReference>
<dbReference type="Pfam" id="PF03061">
    <property type="entry name" value="4HBT"/>
    <property type="match status" value="1"/>
</dbReference>
<evidence type="ECO:0000313" key="4">
    <source>
        <dbReference type="Proteomes" id="UP001583186"/>
    </source>
</evidence>
<proteinExistence type="predicted"/>
<keyword evidence="1" id="KW-0472">Membrane</keyword>
<name>A0ABR3ZTX6_9PEZI</name>
<gene>
    <name evidence="3" type="ORF">Sste5346_000061</name>
</gene>
<accession>A0ABR3ZTX6</accession>
<feature type="transmembrane region" description="Helical" evidence="1">
    <location>
        <begin position="100"/>
        <end position="119"/>
    </location>
</feature>
<dbReference type="PANTHER" id="PTHR47260:SF7">
    <property type="entry name" value="THIOESTERASE FAMILY PROTEIN (AFU_ORTHOLOGUE AFUA_1G10800)"/>
    <property type="match status" value="1"/>
</dbReference>
<keyword evidence="1" id="KW-1133">Transmembrane helix</keyword>
<keyword evidence="4" id="KW-1185">Reference proteome</keyword>
<dbReference type="CDD" id="cd03443">
    <property type="entry name" value="PaaI_thioesterase"/>
    <property type="match status" value="1"/>
</dbReference>
<dbReference type="EMBL" id="JAWCUI010000001">
    <property type="protein sequence ID" value="KAL1903435.1"/>
    <property type="molecule type" value="Genomic_DNA"/>
</dbReference>
<evidence type="ECO:0000313" key="3">
    <source>
        <dbReference type="EMBL" id="KAL1903435.1"/>
    </source>
</evidence>
<sequence>MSTHRALSVSLRPLLARQARFSSFLFQQQNQQRPWQQALRLGSVLAHSRGITPLILRTQSPAAIVLCNFRSYSSTTSPYPQQPLFQQPPPPEPQPKKRNIILRAFFFTVRAFFYTYVGLQIGQFIVKKTMLPDGLVYQPEYATEEDRVEAERIIQYLSDHPLVEKLNNDPELVQTNPHYNIPPAFRVGNLTADTLVGPGLMAIPPLTWQDEHGHKLVMIMHVGKGLCGHPNIVHGGFVATVLDEFMARCCFKAVPHNVAMTARLNIDYRAPTPAGEFIVLTAHTVSVDRRKAVVRGKLEVLGDPSDPENETKALLAEAEGLFVSPRQARTLQMMATISGTGE</sequence>
<dbReference type="Proteomes" id="UP001583186">
    <property type="component" value="Unassembled WGS sequence"/>
</dbReference>
<feature type="domain" description="Thioesterase" evidence="2">
    <location>
        <begin position="231"/>
        <end position="298"/>
    </location>
</feature>
<dbReference type="SUPFAM" id="SSF54637">
    <property type="entry name" value="Thioesterase/thiol ester dehydrase-isomerase"/>
    <property type="match status" value="1"/>
</dbReference>
<dbReference type="PANTHER" id="PTHR47260">
    <property type="entry name" value="UPF0644 PROTEIN PB2B4.06"/>
    <property type="match status" value="1"/>
</dbReference>
<comment type="caution">
    <text evidence="3">The sequence shown here is derived from an EMBL/GenBank/DDBJ whole genome shotgun (WGS) entry which is preliminary data.</text>
</comment>
<dbReference type="Gene3D" id="3.10.129.10">
    <property type="entry name" value="Hotdog Thioesterase"/>
    <property type="match status" value="1"/>
</dbReference>
<dbReference type="InterPro" id="IPR029069">
    <property type="entry name" value="HotDog_dom_sf"/>
</dbReference>
<organism evidence="3 4">
    <name type="scientific">Sporothrix stenoceras</name>
    <dbReference type="NCBI Taxonomy" id="5173"/>
    <lineage>
        <taxon>Eukaryota</taxon>
        <taxon>Fungi</taxon>
        <taxon>Dikarya</taxon>
        <taxon>Ascomycota</taxon>
        <taxon>Pezizomycotina</taxon>
        <taxon>Sordariomycetes</taxon>
        <taxon>Sordariomycetidae</taxon>
        <taxon>Ophiostomatales</taxon>
        <taxon>Ophiostomataceae</taxon>
        <taxon>Sporothrix</taxon>
    </lineage>
</organism>
<dbReference type="InterPro" id="IPR006683">
    <property type="entry name" value="Thioestr_dom"/>
</dbReference>
<reference evidence="3 4" key="1">
    <citation type="journal article" date="2024" name="IMA Fungus">
        <title>IMA Genome - F19 : A genome assembly and annotation guide to empower mycologists, including annotated draft genome sequences of Ceratocystis pirilliformis, Diaporthe australafricana, Fusarium ophioides, Paecilomyces lecythidis, and Sporothrix stenoceras.</title>
        <authorList>
            <person name="Aylward J."/>
            <person name="Wilson A.M."/>
            <person name="Visagie C.M."/>
            <person name="Spraker J."/>
            <person name="Barnes I."/>
            <person name="Buitendag C."/>
            <person name="Ceriani C."/>
            <person name="Del Mar Angel L."/>
            <person name="du Plessis D."/>
            <person name="Fuchs T."/>
            <person name="Gasser K."/>
            <person name="Kramer D."/>
            <person name="Li W."/>
            <person name="Munsamy K."/>
            <person name="Piso A."/>
            <person name="Price J.L."/>
            <person name="Sonnekus B."/>
            <person name="Thomas C."/>
            <person name="van der Nest A."/>
            <person name="van Dijk A."/>
            <person name="van Heerden A."/>
            <person name="van Vuuren N."/>
            <person name="Yilmaz N."/>
            <person name="Duong T.A."/>
            <person name="van der Merwe N.A."/>
            <person name="Wingfield M.J."/>
            <person name="Wingfield B.D."/>
        </authorList>
    </citation>
    <scope>NUCLEOTIDE SEQUENCE [LARGE SCALE GENOMIC DNA]</scope>
    <source>
        <strain evidence="3 4">CMW 5346</strain>
    </source>
</reference>
<keyword evidence="1" id="KW-0812">Transmembrane</keyword>
<evidence type="ECO:0000256" key="1">
    <source>
        <dbReference type="SAM" id="Phobius"/>
    </source>
</evidence>
<protein>
    <recommendedName>
        <fullName evidence="2">Thioesterase domain-containing protein</fullName>
    </recommendedName>
</protein>
<evidence type="ECO:0000259" key="2">
    <source>
        <dbReference type="Pfam" id="PF03061"/>
    </source>
</evidence>